<organism evidence="2 3">
    <name type="scientific">Dermatophilus congolensis</name>
    <dbReference type="NCBI Taxonomy" id="1863"/>
    <lineage>
        <taxon>Bacteria</taxon>
        <taxon>Bacillati</taxon>
        <taxon>Actinomycetota</taxon>
        <taxon>Actinomycetes</taxon>
        <taxon>Micrococcales</taxon>
        <taxon>Dermatophilaceae</taxon>
        <taxon>Dermatophilus</taxon>
    </lineage>
</organism>
<dbReference type="InterPro" id="IPR025338">
    <property type="entry name" value="DUF4244"/>
</dbReference>
<dbReference type="AlphaFoldDB" id="A0AA46H1K0"/>
<keyword evidence="1" id="KW-0472">Membrane</keyword>
<protein>
    <recommendedName>
        <fullName evidence="4">DUF4244 domain-containing protein</fullName>
    </recommendedName>
</protein>
<dbReference type="RefSeq" id="WP_306747250.1">
    <property type="nucleotide sequence ID" value="NZ_UFYA01000001.1"/>
</dbReference>
<feature type="transmembrane region" description="Helical" evidence="1">
    <location>
        <begin position="50"/>
        <end position="68"/>
    </location>
</feature>
<dbReference type="Proteomes" id="UP000254118">
    <property type="component" value="Unassembled WGS sequence"/>
</dbReference>
<keyword evidence="1" id="KW-0812">Transmembrane</keyword>
<dbReference type="Pfam" id="PF14029">
    <property type="entry name" value="DUF4244"/>
    <property type="match status" value="1"/>
</dbReference>
<sequence length="90" mass="9405">MTLASAETTTIRSRLDQAMATSAATVTTYVHCAVERFRNRDDAGMTTAEYAVGILAAVAFAGVLLAIVKSGTIQAELQKVITGAIKSKGK</sequence>
<gene>
    <name evidence="2" type="ORF">NCTC7915_02415</name>
</gene>
<dbReference type="EMBL" id="UFYA01000001">
    <property type="protein sequence ID" value="STD15793.1"/>
    <property type="molecule type" value="Genomic_DNA"/>
</dbReference>
<evidence type="ECO:0000256" key="1">
    <source>
        <dbReference type="SAM" id="Phobius"/>
    </source>
</evidence>
<evidence type="ECO:0000313" key="2">
    <source>
        <dbReference type="EMBL" id="STD15793.1"/>
    </source>
</evidence>
<proteinExistence type="predicted"/>
<accession>A0AA46H1K0</accession>
<keyword evidence="1" id="KW-1133">Transmembrane helix</keyword>
<evidence type="ECO:0000313" key="3">
    <source>
        <dbReference type="Proteomes" id="UP000254118"/>
    </source>
</evidence>
<comment type="caution">
    <text evidence="2">The sequence shown here is derived from an EMBL/GenBank/DDBJ whole genome shotgun (WGS) entry which is preliminary data.</text>
</comment>
<reference evidence="2 3" key="1">
    <citation type="submission" date="2018-06" db="EMBL/GenBank/DDBJ databases">
        <authorList>
            <consortium name="Pathogen Informatics"/>
            <person name="Doyle S."/>
        </authorList>
    </citation>
    <scope>NUCLEOTIDE SEQUENCE [LARGE SCALE GENOMIC DNA]</scope>
    <source>
        <strain evidence="2 3">NCTC7915</strain>
    </source>
</reference>
<name>A0AA46H1K0_9MICO</name>
<evidence type="ECO:0008006" key="4">
    <source>
        <dbReference type="Google" id="ProtNLM"/>
    </source>
</evidence>